<accession>A0A1F5X0P4</accession>
<feature type="transmembrane region" description="Helical" evidence="1">
    <location>
        <begin position="20"/>
        <end position="41"/>
    </location>
</feature>
<keyword evidence="1" id="KW-1133">Transmembrane helix</keyword>
<dbReference type="Proteomes" id="UP000178114">
    <property type="component" value="Unassembled WGS sequence"/>
</dbReference>
<comment type="caution">
    <text evidence="2">The sequence shown here is derived from an EMBL/GenBank/DDBJ whole genome shotgun (WGS) entry which is preliminary data.</text>
</comment>
<proteinExistence type="predicted"/>
<dbReference type="InterPro" id="IPR012902">
    <property type="entry name" value="N_methyl_site"/>
</dbReference>
<dbReference type="AlphaFoldDB" id="A0A1F5X0P4"/>
<dbReference type="NCBIfam" id="TIGR02532">
    <property type="entry name" value="IV_pilin_GFxxxE"/>
    <property type="match status" value="1"/>
</dbReference>
<name>A0A1F5X0P4_9BACT</name>
<evidence type="ECO:0000313" key="2">
    <source>
        <dbReference type="EMBL" id="OGF81462.1"/>
    </source>
</evidence>
<keyword evidence="1" id="KW-0812">Transmembrane</keyword>
<gene>
    <name evidence="2" type="ORF">A2930_04430</name>
</gene>
<dbReference type="SUPFAM" id="SSF54523">
    <property type="entry name" value="Pili subunits"/>
    <property type="match status" value="1"/>
</dbReference>
<keyword evidence="1" id="KW-0472">Membrane</keyword>
<dbReference type="InterPro" id="IPR045584">
    <property type="entry name" value="Pilin-like"/>
</dbReference>
<evidence type="ECO:0000313" key="3">
    <source>
        <dbReference type="Proteomes" id="UP000178114"/>
    </source>
</evidence>
<protein>
    <submittedName>
        <fullName evidence="2">Uncharacterized protein</fullName>
    </submittedName>
</protein>
<sequence>MKKNRACLPARQGFSLIEVVVYLALIAVVGVVTVESVFAVYKSYARLRVERRIMLNGDTAMETIIRSVREATSTDAAGSVFGTNPGVLKIGGKTFSINSSDGALQVDDGLGNADITTDAAVTNLVFYRQATTTSEIIKIEMTLSAGQGSFNKTRNFFGSAVLRGKY</sequence>
<dbReference type="Pfam" id="PF07963">
    <property type="entry name" value="N_methyl"/>
    <property type="match status" value="1"/>
</dbReference>
<reference evidence="2 3" key="1">
    <citation type="journal article" date="2016" name="Nat. Commun.">
        <title>Thousands of microbial genomes shed light on interconnected biogeochemical processes in an aquifer system.</title>
        <authorList>
            <person name="Anantharaman K."/>
            <person name="Brown C.T."/>
            <person name="Hug L.A."/>
            <person name="Sharon I."/>
            <person name="Castelle C.J."/>
            <person name="Probst A.J."/>
            <person name="Thomas B.C."/>
            <person name="Singh A."/>
            <person name="Wilkins M.J."/>
            <person name="Karaoz U."/>
            <person name="Brodie E.L."/>
            <person name="Williams K.H."/>
            <person name="Hubbard S.S."/>
            <person name="Banfield J.F."/>
        </authorList>
    </citation>
    <scope>NUCLEOTIDE SEQUENCE [LARGE SCALE GENOMIC DNA]</scope>
</reference>
<evidence type="ECO:0000256" key="1">
    <source>
        <dbReference type="SAM" id="Phobius"/>
    </source>
</evidence>
<dbReference type="STRING" id="1798351.A2930_04430"/>
<dbReference type="EMBL" id="MFID01000010">
    <property type="protein sequence ID" value="OGF81462.1"/>
    <property type="molecule type" value="Genomic_DNA"/>
</dbReference>
<organism evidence="2 3">
    <name type="scientific">Candidatus Giovannonibacteria bacterium RIFCSPLOWO2_01_FULL_45_34</name>
    <dbReference type="NCBI Taxonomy" id="1798351"/>
    <lineage>
        <taxon>Bacteria</taxon>
        <taxon>Candidatus Giovannoniibacteriota</taxon>
    </lineage>
</organism>